<dbReference type="GO" id="GO:0015095">
    <property type="term" value="F:magnesium ion transmembrane transporter activity"/>
    <property type="evidence" value="ECO:0007669"/>
    <property type="project" value="TreeGrafter"/>
</dbReference>
<proteinExistence type="predicted"/>
<evidence type="ECO:0000256" key="1">
    <source>
        <dbReference type="ARBA" id="ARBA00004651"/>
    </source>
</evidence>
<dbReference type="Proteomes" id="UP001199106">
    <property type="component" value="Unassembled WGS sequence"/>
</dbReference>
<feature type="region of interest" description="Disordered" evidence="2">
    <location>
        <begin position="75"/>
        <end position="101"/>
    </location>
</feature>
<evidence type="ECO:0000313" key="4">
    <source>
        <dbReference type="Proteomes" id="UP001199106"/>
    </source>
</evidence>
<organism evidence="3 4">
    <name type="scientific">Alternaria panax</name>
    <dbReference type="NCBI Taxonomy" id="48097"/>
    <lineage>
        <taxon>Eukaryota</taxon>
        <taxon>Fungi</taxon>
        <taxon>Dikarya</taxon>
        <taxon>Ascomycota</taxon>
        <taxon>Pezizomycotina</taxon>
        <taxon>Dothideomycetes</taxon>
        <taxon>Pleosporomycetidae</taxon>
        <taxon>Pleosporales</taxon>
        <taxon>Pleosporineae</taxon>
        <taxon>Pleosporaceae</taxon>
        <taxon>Alternaria</taxon>
        <taxon>Alternaria sect. Panax</taxon>
    </lineage>
</organism>
<name>A0AAD4IBB6_9PLEO</name>
<dbReference type="GO" id="GO:0000287">
    <property type="term" value="F:magnesium ion binding"/>
    <property type="evidence" value="ECO:0007669"/>
    <property type="project" value="TreeGrafter"/>
</dbReference>
<comment type="subcellular location">
    <subcellularLocation>
        <location evidence="1">Cell membrane</location>
        <topology evidence="1">Multi-pass membrane protein</topology>
    </subcellularLocation>
</comment>
<dbReference type="GO" id="GO:0005886">
    <property type="term" value="C:plasma membrane"/>
    <property type="evidence" value="ECO:0007669"/>
    <property type="project" value="UniProtKB-SubCell"/>
</dbReference>
<feature type="compositionally biased region" description="Low complexity" evidence="2">
    <location>
        <begin position="37"/>
        <end position="48"/>
    </location>
</feature>
<keyword evidence="4" id="KW-1185">Reference proteome</keyword>
<dbReference type="EMBL" id="JAANER010000004">
    <property type="protein sequence ID" value="KAG9191385.1"/>
    <property type="molecule type" value="Genomic_DNA"/>
</dbReference>
<feature type="region of interest" description="Disordered" evidence="2">
    <location>
        <begin position="1"/>
        <end position="60"/>
    </location>
</feature>
<dbReference type="PANTHER" id="PTHR46494:SF1">
    <property type="entry name" value="CORA FAMILY METAL ION TRANSPORTER (EUROFUNG)"/>
    <property type="match status" value="1"/>
</dbReference>
<comment type="caution">
    <text evidence="3">The sequence shown here is derived from an EMBL/GenBank/DDBJ whole genome shotgun (WGS) entry which is preliminary data.</text>
</comment>
<evidence type="ECO:0000313" key="3">
    <source>
        <dbReference type="EMBL" id="KAG9191385.1"/>
    </source>
</evidence>
<gene>
    <name evidence="3" type="ORF">G6011_09473</name>
</gene>
<dbReference type="Gene3D" id="3.30.460.20">
    <property type="entry name" value="CorA soluble domain-like"/>
    <property type="match status" value="1"/>
</dbReference>
<dbReference type="AlphaFoldDB" id="A0AAD4IBB6"/>
<dbReference type="GO" id="GO:0015087">
    <property type="term" value="F:cobalt ion transmembrane transporter activity"/>
    <property type="evidence" value="ECO:0007669"/>
    <property type="project" value="TreeGrafter"/>
</dbReference>
<accession>A0AAD4IBB6</accession>
<sequence>MSSPHETRPEPFASDSAPPPHLAIDTQLNEQRRRGRSATSTNATAAHANPEELLSPDRCSVDSTTLRRRITRSHTVEHYQSSTRPYQHQEPGAEPGVDTKNETDAANYHHLYARRQITIVDFSDERVECHELGNDTLEDFVNYPKEDWVACRWINANGLSWDVIRWPHQPHLQHNGRFPT</sequence>
<protein>
    <submittedName>
        <fullName evidence="3">Uncharacterized protein</fullName>
    </submittedName>
</protein>
<dbReference type="GO" id="GO:0050897">
    <property type="term" value="F:cobalt ion binding"/>
    <property type="evidence" value="ECO:0007669"/>
    <property type="project" value="TreeGrafter"/>
</dbReference>
<dbReference type="PANTHER" id="PTHR46494">
    <property type="entry name" value="CORA FAMILY METAL ION TRANSPORTER (EUROFUNG)"/>
    <property type="match status" value="1"/>
</dbReference>
<reference evidence="3" key="1">
    <citation type="submission" date="2021-07" db="EMBL/GenBank/DDBJ databases">
        <title>Genome Resource of American Ginseng Black Spot Pathogen Alternaria panax.</title>
        <authorList>
            <person name="Qiu C."/>
            <person name="Wang W."/>
            <person name="Liu Z."/>
        </authorList>
    </citation>
    <scope>NUCLEOTIDE SEQUENCE</scope>
    <source>
        <strain evidence="3">BNCC115425</strain>
    </source>
</reference>
<evidence type="ECO:0000256" key="2">
    <source>
        <dbReference type="SAM" id="MobiDB-lite"/>
    </source>
</evidence>